<accession>A0AAV0BDN0</accession>
<dbReference type="Proteomes" id="UP001153365">
    <property type="component" value="Unassembled WGS sequence"/>
</dbReference>
<dbReference type="AlphaFoldDB" id="A0AAV0BDN0"/>
<organism evidence="1 2">
    <name type="scientific">Phakopsora pachyrhizi</name>
    <name type="common">Asian soybean rust disease fungus</name>
    <dbReference type="NCBI Taxonomy" id="170000"/>
    <lineage>
        <taxon>Eukaryota</taxon>
        <taxon>Fungi</taxon>
        <taxon>Dikarya</taxon>
        <taxon>Basidiomycota</taxon>
        <taxon>Pucciniomycotina</taxon>
        <taxon>Pucciniomycetes</taxon>
        <taxon>Pucciniales</taxon>
        <taxon>Phakopsoraceae</taxon>
        <taxon>Phakopsora</taxon>
    </lineage>
</organism>
<evidence type="ECO:0000313" key="2">
    <source>
        <dbReference type="Proteomes" id="UP001153365"/>
    </source>
</evidence>
<proteinExistence type="predicted"/>
<protein>
    <submittedName>
        <fullName evidence="1">Uncharacterized protein</fullName>
    </submittedName>
</protein>
<gene>
    <name evidence="1" type="ORF">PPACK8108_LOCUS17591</name>
</gene>
<name>A0AAV0BDN0_PHAPC</name>
<comment type="caution">
    <text evidence="1">The sequence shown here is derived from an EMBL/GenBank/DDBJ whole genome shotgun (WGS) entry which is preliminary data.</text>
</comment>
<keyword evidence="2" id="KW-1185">Reference proteome</keyword>
<reference evidence="1" key="1">
    <citation type="submission" date="2022-06" db="EMBL/GenBank/DDBJ databases">
        <authorList>
            <consortium name="SYNGENTA / RWTH Aachen University"/>
        </authorList>
    </citation>
    <scope>NUCLEOTIDE SEQUENCE</scope>
</reference>
<evidence type="ECO:0000313" key="1">
    <source>
        <dbReference type="EMBL" id="CAH7683834.1"/>
    </source>
</evidence>
<dbReference type="EMBL" id="CALTRL010004947">
    <property type="protein sequence ID" value="CAH7683834.1"/>
    <property type="molecule type" value="Genomic_DNA"/>
</dbReference>
<sequence>MNPGALAALRPHGQQLCWAMVERGGESKGWGRSKVAGALLPACHGDRQVPSLLLCIKRLAAAFNIK</sequence>